<proteinExistence type="predicted"/>
<evidence type="ECO:0000313" key="3">
    <source>
        <dbReference type="Proteomes" id="UP000005239"/>
    </source>
</evidence>
<feature type="region of interest" description="Disordered" evidence="1">
    <location>
        <begin position="1"/>
        <end position="23"/>
    </location>
</feature>
<keyword evidence="3" id="KW-1185">Reference proteome</keyword>
<feature type="compositionally biased region" description="Basic residues" evidence="1">
    <location>
        <begin position="1"/>
        <end position="18"/>
    </location>
</feature>
<protein>
    <submittedName>
        <fullName evidence="2">Uncharacterized protein</fullName>
    </submittedName>
</protein>
<evidence type="ECO:0000313" key="2">
    <source>
        <dbReference type="EnsemblMetazoa" id="PPA44236.1"/>
    </source>
</evidence>
<dbReference type="Proteomes" id="UP000005239">
    <property type="component" value="Unassembled WGS sequence"/>
</dbReference>
<reference evidence="3" key="1">
    <citation type="journal article" date="2008" name="Nat. Genet.">
        <title>The Pristionchus pacificus genome provides a unique perspective on nematode lifestyle and parasitism.</title>
        <authorList>
            <person name="Dieterich C."/>
            <person name="Clifton S.W."/>
            <person name="Schuster L.N."/>
            <person name="Chinwalla A."/>
            <person name="Delehaunty K."/>
            <person name="Dinkelacker I."/>
            <person name="Fulton L."/>
            <person name="Fulton R."/>
            <person name="Godfrey J."/>
            <person name="Minx P."/>
            <person name="Mitreva M."/>
            <person name="Roeseler W."/>
            <person name="Tian H."/>
            <person name="Witte H."/>
            <person name="Yang S.P."/>
            <person name="Wilson R.K."/>
            <person name="Sommer R.J."/>
        </authorList>
    </citation>
    <scope>NUCLEOTIDE SEQUENCE [LARGE SCALE GENOMIC DNA]</scope>
    <source>
        <strain evidence="3">PS312</strain>
    </source>
</reference>
<accession>A0A8R1Z418</accession>
<reference evidence="2" key="2">
    <citation type="submission" date="2022-06" db="UniProtKB">
        <authorList>
            <consortium name="EnsemblMetazoa"/>
        </authorList>
    </citation>
    <scope>IDENTIFICATION</scope>
    <source>
        <strain evidence="2">PS312</strain>
    </source>
</reference>
<organism evidence="2 3">
    <name type="scientific">Pristionchus pacificus</name>
    <name type="common">Parasitic nematode worm</name>
    <dbReference type="NCBI Taxonomy" id="54126"/>
    <lineage>
        <taxon>Eukaryota</taxon>
        <taxon>Metazoa</taxon>
        <taxon>Ecdysozoa</taxon>
        <taxon>Nematoda</taxon>
        <taxon>Chromadorea</taxon>
        <taxon>Rhabditida</taxon>
        <taxon>Rhabditina</taxon>
        <taxon>Diplogasteromorpha</taxon>
        <taxon>Diplogasteroidea</taxon>
        <taxon>Neodiplogasteridae</taxon>
        <taxon>Pristionchus</taxon>
    </lineage>
</organism>
<dbReference type="EnsemblMetazoa" id="PPA44236.1">
    <property type="protein sequence ID" value="PPA44236.1"/>
    <property type="gene ID" value="WBGene00282605"/>
</dbReference>
<evidence type="ECO:0000256" key="1">
    <source>
        <dbReference type="SAM" id="MobiDB-lite"/>
    </source>
</evidence>
<sequence>MYSLRPLRKRGRQQRKRPKAESVGWNGLVKEGREMTIEKMLIDSDCDGFLINSLLILRIALHNQMGDRSTTMKKTEMKNYLHIMARRHV</sequence>
<dbReference type="AlphaFoldDB" id="A0A2A6CY71"/>
<accession>A0A2A6CY71</accession>
<gene>
    <name evidence="2" type="primary">WBGene00282605</name>
</gene>
<name>A0A2A6CY71_PRIPA</name>